<dbReference type="GO" id="GO:0005525">
    <property type="term" value="F:GTP binding"/>
    <property type="evidence" value="ECO:0007669"/>
    <property type="project" value="UniProtKB-KW"/>
</dbReference>
<dbReference type="Proteomes" id="UP001488805">
    <property type="component" value="Unassembled WGS sequence"/>
</dbReference>
<dbReference type="InterPro" id="IPR006703">
    <property type="entry name" value="G_AIG1"/>
</dbReference>
<proteinExistence type="inferred from homology"/>
<evidence type="ECO:0000256" key="4">
    <source>
        <dbReference type="SAM" id="MobiDB-lite"/>
    </source>
</evidence>
<feature type="compositionally biased region" description="Basic and acidic residues" evidence="4">
    <location>
        <begin position="475"/>
        <end position="499"/>
    </location>
</feature>
<evidence type="ECO:0000256" key="3">
    <source>
        <dbReference type="ARBA" id="ARBA00023134"/>
    </source>
</evidence>
<dbReference type="PANTHER" id="PTHR10903">
    <property type="entry name" value="GTPASE, IMAP FAMILY MEMBER-RELATED"/>
    <property type="match status" value="1"/>
</dbReference>
<dbReference type="PROSITE" id="PS51720">
    <property type="entry name" value="G_AIG1"/>
    <property type="match status" value="1"/>
</dbReference>
<feature type="region of interest" description="Disordered" evidence="4">
    <location>
        <begin position="475"/>
        <end position="513"/>
    </location>
</feature>
<accession>A0AAW1EIH8</accession>
<evidence type="ECO:0000313" key="7">
    <source>
        <dbReference type="Proteomes" id="UP001488805"/>
    </source>
</evidence>
<evidence type="ECO:0000256" key="1">
    <source>
        <dbReference type="ARBA" id="ARBA00008535"/>
    </source>
</evidence>
<dbReference type="AlphaFoldDB" id="A0AAW1EIH8"/>
<reference evidence="6 7" key="1">
    <citation type="journal article" date="2024" name="Genome Biol. Evol.">
        <title>Chromosome-level genome assembly of the viviparous eelpout Zoarces viviparus.</title>
        <authorList>
            <person name="Fuhrmann N."/>
            <person name="Brasseur M.V."/>
            <person name="Bakowski C.E."/>
            <person name="Podsiadlowski L."/>
            <person name="Prost S."/>
            <person name="Krehenwinkel H."/>
            <person name="Mayer C."/>
        </authorList>
    </citation>
    <scope>NUCLEOTIDE SEQUENCE [LARGE SCALE GENOMIC DNA]</scope>
    <source>
        <strain evidence="6">NO-MEL_2022_Ind0_liver</strain>
    </source>
</reference>
<evidence type="ECO:0000259" key="5">
    <source>
        <dbReference type="PROSITE" id="PS51720"/>
    </source>
</evidence>
<comment type="caution">
    <text evidence="6">The sequence shown here is derived from an EMBL/GenBank/DDBJ whole genome shotgun (WGS) entry which is preliminary data.</text>
</comment>
<dbReference type="PANTHER" id="PTHR10903:SF170">
    <property type="entry name" value="GTPASE IMAP FAMILY MEMBER 7"/>
    <property type="match status" value="1"/>
</dbReference>
<keyword evidence="2" id="KW-0547">Nucleotide-binding</keyword>
<feature type="region of interest" description="Disordered" evidence="4">
    <location>
        <begin position="560"/>
        <end position="584"/>
    </location>
</feature>
<gene>
    <name evidence="6" type="ORF">VZT92_018508</name>
</gene>
<comment type="similarity">
    <text evidence="1">Belongs to the TRAFAC class TrmE-Era-EngA-EngB-Septin-like GTPase superfamily. AIG1/Toc34/Toc159-like paraseptin GTPase family. IAN subfamily.</text>
</comment>
<dbReference type="InterPro" id="IPR027417">
    <property type="entry name" value="P-loop_NTPase"/>
</dbReference>
<organism evidence="6 7">
    <name type="scientific">Zoarces viviparus</name>
    <name type="common">Viviparous eelpout</name>
    <name type="synonym">Blennius viviparus</name>
    <dbReference type="NCBI Taxonomy" id="48416"/>
    <lineage>
        <taxon>Eukaryota</taxon>
        <taxon>Metazoa</taxon>
        <taxon>Chordata</taxon>
        <taxon>Craniata</taxon>
        <taxon>Vertebrata</taxon>
        <taxon>Euteleostomi</taxon>
        <taxon>Actinopterygii</taxon>
        <taxon>Neopterygii</taxon>
        <taxon>Teleostei</taxon>
        <taxon>Neoteleostei</taxon>
        <taxon>Acanthomorphata</taxon>
        <taxon>Eupercaria</taxon>
        <taxon>Perciformes</taxon>
        <taxon>Cottioidei</taxon>
        <taxon>Zoarcales</taxon>
        <taxon>Zoarcidae</taxon>
        <taxon>Zoarcinae</taxon>
        <taxon>Zoarces</taxon>
    </lineage>
</organism>
<evidence type="ECO:0000256" key="2">
    <source>
        <dbReference type="ARBA" id="ARBA00022741"/>
    </source>
</evidence>
<dbReference type="SUPFAM" id="SSF52540">
    <property type="entry name" value="P-loop containing nucleoside triphosphate hydrolases"/>
    <property type="match status" value="1"/>
</dbReference>
<dbReference type="Pfam" id="PF04548">
    <property type="entry name" value="AIG1"/>
    <property type="match status" value="2"/>
</dbReference>
<dbReference type="EMBL" id="JBCEZU010000221">
    <property type="protein sequence ID" value="KAK9522012.1"/>
    <property type="molecule type" value="Genomic_DNA"/>
</dbReference>
<dbReference type="Gene3D" id="3.40.50.300">
    <property type="entry name" value="P-loop containing nucleotide triphosphate hydrolases"/>
    <property type="match status" value="2"/>
</dbReference>
<keyword evidence="7" id="KW-1185">Reference proteome</keyword>
<feature type="domain" description="AIG1-type G" evidence="5">
    <location>
        <begin position="208"/>
        <end position="408"/>
    </location>
</feature>
<name>A0AAW1EIH8_ZOAVI</name>
<keyword evidence="3" id="KW-0342">GTP-binding</keyword>
<sequence length="725" mass="85237">MAALAFVSELRVVVFGKRQNEKTRLSDFITRGKDVKASKQCRAADGEWRGTTFRVVTTSDVFGLPQDKVRHEMRKCVALCPPGPNVLLLLVTPSDFNEEDRHTLKFILSLFGEDAFQHSMVIKTQEGELLNSSVDQLMRDCKQRQHSINFDEKGLLDHDYKELIGKMENVVSDNKGGHLNCTEEADPRTVSVTSKPVVKRADSEHQNTECLRMVLIGKTGSGKSASANTILGKACFKSRPSSKSVTEFCHKETEEIDGRPVVVVDTPGLYDTTLSNDDVKQQLVKCVTLLSPGPHVFLLVLQIGRLTQEEKDSVELIKKFFGKKSEDFIIVIFTRGDDLRGKTFQSYMQEDSEGYVTKLLEDCGGRYQVLNNKHPSSASVRELLRKVDSMVETNGGGCYTSDMFQEAEAAIQKEMKRILKEKEREIQREKMDLENKHKEEIQAKQKEMSEQITKTHREIELKAELIKMKKENIKKEQEKMKREEEERRAKESKTKKQDEIQQMQWKQSLEATDKTQIREKVRQEQEIWEKERRERWEKRYEEDQQRRFEEQTQLQKLKAEYKQEREEYERKRKEDQIRRGKEDQELKKLQETLMKNLLVLQNTHEEEARKQAEDLNEFRHRYTDHFEALTEKHGKDMEDLKERQREHNDMLVQQLCKHKPYQRDFERLKRKQEEELNELTVTLHPPNKENMYEEISELKAKHKQETYQWIQEHVKKAGRRNCPIL</sequence>
<feature type="compositionally biased region" description="Polar residues" evidence="4">
    <location>
        <begin position="500"/>
        <end position="510"/>
    </location>
</feature>
<evidence type="ECO:0000313" key="6">
    <source>
        <dbReference type="EMBL" id="KAK9522012.1"/>
    </source>
</evidence>
<protein>
    <recommendedName>
        <fullName evidence="5">AIG1-type G domain-containing protein</fullName>
    </recommendedName>
</protein>
<dbReference type="FunFam" id="3.40.50.300:FF:000366">
    <property type="entry name" value="GTPase, IMAP family member 2"/>
    <property type="match status" value="1"/>
</dbReference>
<dbReference type="InterPro" id="IPR045058">
    <property type="entry name" value="GIMA/IAN/Toc"/>
</dbReference>
<dbReference type="CDD" id="cd01852">
    <property type="entry name" value="AIG1"/>
    <property type="match status" value="1"/>
</dbReference>